<reference evidence="2 3" key="1">
    <citation type="journal article" date="2012" name="Genome Biol.">
        <title>Sequencing three crocodilian genomes to illuminate the evolution of archosaurs and amniotes.</title>
        <authorList>
            <person name="St John J.A."/>
            <person name="Braun E.L."/>
            <person name="Isberg S.R."/>
            <person name="Miles L.G."/>
            <person name="Chong A.Y."/>
            <person name="Gongora J."/>
            <person name="Dalzell P."/>
            <person name="Moran C."/>
            <person name="Bed'hom B."/>
            <person name="Abzhanov A."/>
            <person name="Burgess S.C."/>
            <person name="Cooksey A.M."/>
            <person name="Castoe T.A."/>
            <person name="Crawford N.G."/>
            <person name="Densmore L.D."/>
            <person name="Drew J.C."/>
            <person name="Edwards S.V."/>
            <person name="Faircloth B.C."/>
            <person name="Fujita M.K."/>
            <person name="Greenwold M.J."/>
            <person name="Hoffmann F.G."/>
            <person name="Howard J.M."/>
            <person name="Iguchi T."/>
            <person name="Janes D.E."/>
            <person name="Khan S.Y."/>
            <person name="Kohno S."/>
            <person name="de Koning A.J."/>
            <person name="Lance S.L."/>
            <person name="McCarthy F.M."/>
            <person name="McCormack J.E."/>
            <person name="Merchant M.E."/>
            <person name="Peterson D.G."/>
            <person name="Pollock D.D."/>
            <person name="Pourmand N."/>
            <person name="Raney B.J."/>
            <person name="Roessler K.A."/>
            <person name="Sanford J.R."/>
            <person name="Sawyer R.H."/>
            <person name="Schmidt C.J."/>
            <person name="Triplett E.W."/>
            <person name="Tuberville T.D."/>
            <person name="Venegas-Anaya M."/>
            <person name="Howard J.T."/>
            <person name="Jarvis E.D."/>
            <person name="Guillette L.J.Jr."/>
            <person name="Glenn T.C."/>
            <person name="Green R.E."/>
            <person name="Ray D.A."/>
        </authorList>
    </citation>
    <scope>NUCLEOTIDE SEQUENCE [LARGE SCALE GENOMIC DNA]</scope>
    <source>
        <strain evidence="2">KSC_2009_1</strain>
    </source>
</reference>
<dbReference type="InterPro" id="IPR048992">
    <property type="entry name" value="Stereocilin_LRR"/>
</dbReference>
<dbReference type="Pfam" id="PF21058">
    <property type="entry name" value="Stereocilin"/>
    <property type="match status" value="1"/>
</dbReference>
<name>A0A151MIN0_ALLMI</name>
<dbReference type="Proteomes" id="UP000050525">
    <property type="component" value="Unassembled WGS sequence"/>
</dbReference>
<evidence type="ECO:0000313" key="3">
    <source>
        <dbReference type="Proteomes" id="UP000050525"/>
    </source>
</evidence>
<proteinExistence type="predicted"/>
<dbReference type="STRING" id="8496.A0A151MIN0"/>
<gene>
    <name evidence="2" type="primary">STRCL</name>
    <name evidence="2" type="ORF">Y1Q_0008385</name>
</gene>
<organism evidence="2 3">
    <name type="scientific">Alligator mississippiensis</name>
    <name type="common">American alligator</name>
    <dbReference type="NCBI Taxonomy" id="8496"/>
    <lineage>
        <taxon>Eukaryota</taxon>
        <taxon>Metazoa</taxon>
        <taxon>Chordata</taxon>
        <taxon>Craniata</taxon>
        <taxon>Vertebrata</taxon>
        <taxon>Euteleostomi</taxon>
        <taxon>Archelosauria</taxon>
        <taxon>Archosauria</taxon>
        <taxon>Crocodylia</taxon>
        <taxon>Alligatoridae</taxon>
        <taxon>Alligatorinae</taxon>
        <taxon>Alligator</taxon>
    </lineage>
</organism>
<sequence length="364" mass="39020">MELLVQVPAADEGALQSLTALLLRRFPPLTPVDLSQFIPFLSASDISSFPPALLANESVLATLQSHSARMTRAQKSAFAQRLLQAPALGDIPAWPPELLRALQPLLPHLPLRRFLQLTPQQVQGLADGWQNVRLGLAQGRHVARSLINRSRGAVEEQVRSIGTLACFLSPEELQALAPLRDPRGPVEQSLLACAADGTLPPHGQVTYALADLLRSAGPEAVEPQELQAWRGVVPELGMGFLQRLSPAQVSALLPELQAAPLTPAQVTEDAQGRLCALLPGLSPESLPAALAPVLAGACECLAPALPRLSFAQTAALLRAMQPHVPALLGNDSRRYRHLPWAPQQAQMLWRTVGAGANVTQDSVW</sequence>
<evidence type="ECO:0000313" key="2">
    <source>
        <dbReference type="EMBL" id="KYO24388.1"/>
    </source>
</evidence>
<evidence type="ECO:0000259" key="1">
    <source>
        <dbReference type="Pfam" id="PF21058"/>
    </source>
</evidence>
<keyword evidence="3" id="KW-1185">Reference proteome</keyword>
<comment type="caution">
    <text evidence="2">The sequence shown here is derived from an EMBL/GenBank/DDBJ whole genome shotgun (WGS) entry which is preliminary data.</text>
</comment>
<feature type="domain" description="Stereocilin LRR" evidence="1">
    <location>
        <begin position="7"/>
        <end position="267"/>
    </location>
</feature>
<accession>A0A151MIN0</accession>
<protein>
    <submittedName>
        <fullName evidence="2">Stereocilin</fullName>
    </submittedName>
</protein>
<dbReference type="EMBL" id="AKHW03006084">
    <property type="protein sequence ID" value="KYO24388.1"/>
    <property type="molecule type" value="Genomic_DNA"/>
</dbReference>
<dbReference type="AlphaFoldDB" id="A0A151MIN0"/>